<dbReference type="AlphaFoldDB" id="A0A6G9CSX3"/>
<protein>
    <submittedName>
        <fullName evidence="1">Uncharacterized protein</fullName>
    </submittedName>
</protein>
<sequence length="33" mass="3587">MLGPFEALDLLQQTIWIDLANAAHNHLTQAGAL</sequence>
<dbReference type="Proteomes" id="UP000502345">
    <property type="component" value="Chromosome"/>
</dbReference>
<evidence type="ECO:0000313" key="1">
    <source>
        <dbReference type="EMBL" id="QIP39741.1"/>
    </source>
</evidence>
<gene>
    <name evidence="1" type="ORF">G9444_2497</name>
</gene>
<name>A0A6G9CSX3_RHOER</name>
<reference evidence="1 2" key="1">
    <citation type="submission" date="2020-03" db="EMBL/GenBank/DDBJ databases">
        <title>Screen low temperature-resistant strains for efficient degradation of petroleum hydrocarbons under the low temperature.</title>
        <authorList>
            <person name="Wang Y."/>
            <person name="Chen J."/>
        </authorList>
    </citation>
    <scope>NUCLEOTIDE SEQUENCE [LARGE SCALE GENOMIC DNA]</scope>
    <source>
        <strain evidence="1 2">KB1</strain>
    </source>
</reference>
<accession>A0A6G9CSX3</accession>
<evidence type="ECO:0000313" key="2">
    <source>
        <dbReference type="Proteomes" id="UP000502345"/>
    </source>
</evidence>
<dbReference type="EMBL" id="CP050124">
    <property type="protein sequence ID" value="QIP39741.1"/>
    <property type="molecule type" value="Genomic_DNA"/>
</dbReference>
<organism evidence="1 2">
    <name type="scientific">Rhodococcus erythropolis</name>
    <name type="common">Arthrobacter picolinophilus</name>
    <dbReference type="NCBI Taxonomy" id="1833"/>
    <lineage>
        <taxon>Bacteria</taxon>
        <taxon>Bacillati</taxon>
        <taxon>Actinomycetota</taxon>
        <taxon>Actinomycetes</taxon>
        <taxon>Mycobacteriales</taxon>
        <taxon>Nocardiaceae</taxon>
        <taxon>Rhodococcus</taxon>
        <taxon>Rhodococcus erythropolis group</taxon>
    </lineage>
</organism>
<proteinExistence type="predicted"/>